<comment type="caution">
    <text evidence="3">The sequence shown here is derived from an EMBL/GenBank/DDBJ whole genome shotgun (WGS) entry which is preliminary data.</text>
</comment>
<sequence length="54" mass="6064">MKMKKSLLLKVGASLLAIMFMTACNNADEENNGTETNQTEQTDENTQQEINENQ</sequence>
<evidence type="ECO:0000313" key="4">
    <source>
        <dbReference type="Proteomes" id="UP000580891"/>
    </source>
</evidence>
<reference evidence="3 4" key="1">
    <citation type="submission" date="2020-07" db="EMBL/GenBank/DDBJ databases">
        <title>Genomic Encyclopedia of Type Strains, Phase IV (KMG-IV): sequencing the most valuable type-strain genomes for metagenomic binning, comparative biology and taxonomic classification.</title>
        <authorList>
            <person name="Goeker M."/>
        </authorList>
    </citation>
    <scope>NUCLEOTIDE SEQUENCE [LARGE SCALE GENOMIC DNA]</scope>
    <source>
        <strain evidence="3 4">DSM 25220</strain>
    </source>
</reference>
<gene>
    <name evidence="3" type="ORF">HNQ85_000671</name>
</gene>
<dbReference type="PROSITE" id="PS51257">
    <property type="entry name" value="PROKAR_LIPOPROTEIN"/>
    <property type="match status" value="1"/>
</dbReference>
<keyword evidence="2" id="KW-0732">Signal</keyword>
<dbReference type="EMBL" id="JACDUU010000001">
    <property type="protein sequence ID" value="MBA2870413.1"/>
    <property type="molecule type" value="Genomic_DNA"/>
</dbReference>
<evidence type="ECO:0000313" key="3">
    <source>
        <dbReference type="EMBL" id="MBA2870413.1"/>
    </source>
</evidence>
<proteinExistence type="predicted"/>
<protein>
    <submittedName>
        <fullName evidence="3">YbbR domain-containing protein</fullName>
    </submittedName>
</protein>
<feature type="region of interest" description="Disordered" evidence="1">
    <location>
        <begin position="27"/>
        <end position="54"/>
    </location>
</feature>
<evidence type="ECO:0000256" key="1">
    <source>
        <dbReference type="SAM" id="MobiDB-lite"/>
    </source>
</evidence>
<evidence type="ECO:0000256" key="2">
    <source>
        <dbReference type="SAM" id="SignalP"/>
    </source>
</evidence>
<feature type="chain" id="PRO_5038931682" evidence="2">
    <location>
        <begin position="28"/>
        <end position="54"/>
    </location>
</feature>
<dbReference type="AlphaFoldDB" id="A0A7W0BU45"/>
<feature type="compositionally biased region" description="Low complexity" evidence="1">
    <location>
        <begin position="33"/>
        <end position="54"/>
    </location>
</feature>
<keyword evidence="4" id="KW-1185">Reference proteome</keyword>
<name>A0A7W0BU45_9BACL</name>
<dbReference type="RefSeq" id="WP_181536149.1">
    <property type="nucleotide sequence ID" value="NZ_JACDUU010000001.1"/>
</dbReference>
<organism evidence="3 4">
    <name type="scientific">[Anoxybacillus] calidus</name>
    <dbReference type="NCBI Taxonomy" id="575178"/>
    <lineage>
        <taxon>Bacteria</taxon>
        <taxon>Bacillati</taxon>
        <taxon>Bacillota</taxon>
        <taxon>Bacilli</taxon>
        <taxon>Bacillales</taxon>
        <taxon>Anoxybacillaceae</taxon>
        <taxon>Paranoxybacillus</taxon>
    </lineage>
</organism>
<feature type="signal peptide" evidence="2">
    <location>
        <begin position="1"/>
        <end position="27"/>
    </location>
</feature>
<accession>A0A7W0BU45</accession>
<dbReference type="Proteomes" id="UP000580891">
    <property type="component" value="Unassembled WGS sequence"/>
</dbReference>